<dbReference type="Gene3D" id="3.10.100.10">
    <property type="entry name" value="Mannose-Binding Protein A, subunit A"/>
    <property type="match status" value="1"/>
</dbReference>
<evidence type="ECO:0000313" key="3">
    <source>
        <dbReference type="Proteomes" id="UP000007798"/>
    </source>
</evidence>
<feature type="domain" description="C-type lectin" evidence="1">
    <location>
        <begin position="1"/>
        <end position="90"/>
    </location>
</feature>
<dbReference type="PhylomeDB" id="B4MQD2"/>
<dbReference type="Pfam" id="PF00059">
    <property type="entry name" value="Lectin_C"/>
    <property type="match status" value="1"/>
</dbReference>
<dbReference type="InterPro" id="IPR016186">
    <property type="entry name" value="C-type_lectin-like/link_sf"/>
</dbReference>
<evidence type="ECO:0000259" key="1">
    <source>
        <dbReference type="PROSITE" id="PS50041"/>
    </source>
</evidence>
<reference evidence="2 3" key="1">
    <citation type="journal article" date="2007" name="Nature">
        <title>Evolution of genes and genomes on the Drosophila phylogeny.</title>
        <authorList>
            <consortium name="Drosophila 12 Genomes Consortium"/>
            <person name="Clark A.G."/>
            <person name="Eisen M.B."/>
            <person name="Smith D.R."/>
            <person name="Bergman C.M."/>
            <person name="Oliver B."/>
            <person name="Markow T.A."/>
            <person name="Kaufman T.C."/>
            <person name="Kellis M."/>
            <person name="Gelbart W."/>
            <person name="Iyer V.N."/>
            <person name="Pollard D.A."/>
            <person name="Sackton T.B."/>
            <person name="Larracuente A.M."/>
            <person name="Singh N.D."/>
            <person name="Abad J.P."/>
            <person name="Abt D.N."/>
            <person name="Adryan B."/>
            <person name="Aguade M."/>
            <person name="Akashi H."/>
            <person name="Anderson W.W."/>
            <person name="Aquadro C.F."/>
            <person name="Ardell D.H."/>
            <person name="Arguello R."/>
            <person name="Artieri C.G."/>
            <person name="Barbash D.A."/>
            <person name="Barker D."/>
            <person name="Barsanti P."/>
            <person name="Batterham P."/>
            <person name="Batzoglou S."/>
            <person name="Begun D."/>
            <person name="Bhutkar A."/>
            <person name="Blanco E."/>
            <person name="Bosak S.A."/>
            <person name="Bradley R.K."/>
            <person name="Brand A.D."/>
            <person name="Brent M.R."/>
            <person name="Brooks A.N."/>
            <person name="Brown R.H."/>
            <person name="Butlin R.K."/>
            <person name="Caggese C."/>
            <person name="Calvi B.R."/>
            <person name="Bernardo de Carvalho A."/>
            <person name="Caspi A."/>
            <person name="Castrezana S."/>
            <person name="Celniker S.E."/>
            <person name="Chang J.L."/>
            <person name="Chapple C."/>
            <person name="Chatterji S."/>
            <person name="Chinwalla A."/>
            <person name="Civetta A."/>
            <person name="Clifton S.W."/>
            <person name="Comeron J.M."/>
            <person name="Costello J.C."/>
            <person name="Coyne J.A."/>
            <person name="Daub J."/>
            <person name="David R.G."/>
            <person name="Delcher A.L."/>
            <person name="Delehaunty K."/>
            <person name="Do C.B."/>
            <person name="Ebling H."/>
            <person name="Edwards K."/>
            <person name="Eickbush T."/>
            <person name="Evans J.D."/>
            <person name="Filipski A."/>
            <person name="Findeiss S."/>
            <person name="Freyhult E."/>
            <person name="Fulton L."/>
            <person name="Fulton R."/>
            <person name="Garcia A.C."/>
            <person name="Gardiner A."/>
            <person name="Garfield D.A."/>
            <person name="Garvin B.E."/>
            <person name="Gibson G."/>
            <person name="Gilbert D."/>
            <person name="Gnerre S."/>
            <person name="Godfrey J."/>
            <person name="Good R."/>
            <person name="Gotea V."/>
            <person name="Gravely B."/>
            <person name="Greenberg A.J."/>
            <person name="Griffiths-Jones S."/>
            <person name="Gross S."/>
            <person name="Guigo R."/>
            <person name="Gustafson E.A."/>
            <person name="Haerty W."/>
            <person name="Hahn M.W."/>
            <person name="Halligan D.L."/>
            <person name="Halpern A.L."/>
            <person name="Halter G.M."/>
            <person name="Han M.V."/>
            <person name="Heger A."/>
            <person name="Hillier L."/>
            <person name="Hinrichs A.S."/>
            <person name="Holmes I."/>
            <person name="Hoskins R.A."/>
            <person name="Hubisz M.J."/>
            <person name="Hultmark D."/>
            <person name="Huntley M.A."/>
            <person name="Jaffe D.B."/>
            <person name="Jagadeeshan S."/>
            <person name="Jeck W.R."/>
            <person name="Johnson J."/>
            <person name="Jones C.D."/>
            <person name="Jordan W.C."/>
            <person name="Karpen G.H."/>
            <person name="Kataoka E."/>
            <person name="Keightley P.D."/>
            <person name="Kheradpour P."/>
            <person name="Kirkness E.F."/>
            <person name="Koerich L.B."/>
            <person name="Kristiansen K."/>
            <person name="Kudrna D."/>
            <person name="Kulathinal R.J."/>
            <person name="Kumar S."/>
            <person name="Kwok R."/>
            <person name="Lander E."/>
            <person name="Langley C.H."/>
            <person name="Lapoint R."/>
            <person name="Lazzaro B.P."/>
            <person name="Lee S.J."/>
            <person name="Levesque L."/>
            <person name="Li R."/>
            <person name="Lin C.F."/>
            <person name="Lin M.F."/>
            <person name="Lindblad-Toh K."/>
            <person name="Llopart A."/>
            <person name="Long M."/>
            <person name="Low L."/>
            <person name="Lozovsky E."/>
            <person name="Lu J."/>
            <person name="Luo M."/>
            <person name="Machado C.A."/>
            <person name="Makalowski W."/>
            <person name="Marzo M."/>
            <person name="Matsuda M."/>
            <person name="Matzkin L."/>
            <person name="McAllister B."/>
            <person name="McBride C.S."/>
            <person name="McKernan B."/>
            <person name="McKernan K."/>
            <person name="Mendez-Lago M."/>
            <person name="Minx P."/>
            <person name="Mollenhauer M.U."/>
            <person name="Montooth K."/>
            <person name="Mount S.M."/>
            <person name="Mu X."/>
            <person name="Myers E."/>
            <person name="Negre B."/>
            <person name="Newfeld S."/>
            <person name="Nielsen R."/>
            <person name="Noor M.A."/>
            <person name="O'Grady P."/>
            <person name="Pachter L."/>
            <person name="Papaceit M."/>
            <person name="Parisi M.J."/>
            <person name="Parisi M."/>
            <person name="Parts L."/>
            <person name="Pedersen J.S."/>
            <person name="Pesole G."/>
            <person name="Phillippy A.M."/>
            <person name="Ponting C.P."/>
            <person name="Pop M."/>
            <person name="Porcelli D."/>
            <person name="Powell J.R."/>
            <person name="Prohaska S."/>
            <person name="Pruitt K."/>
            <person name="Puig M."/>
            <person name="Quesneville H."/>
            <person name="Ram K.R."/>
            <person name="Rand D."/>
            <person name="Rasmussen M.D."/>
            <person name="Reed L.K."/>
            <person name="Reenan R."/>
            <person name="Reily A."/>
            <person name="Remington K.A."/>
            <person name="Rieger T.T."/>
            <person name="Ritchie M.G."/>
            <person name="Robin C."/>
            <person name="Rogers Y.H."/>
            <person name="Rohde C."/>
            <person name="Rozas J."/>
            <person name="Rubenfield M.J."/>
            <person name="Ruiz A."/>
            <person name="Russo S."/>
            <person name="Salzberg S.L."/>
            <person name="Sanchez-Gracia A."/>
            <person name="Saranga D.J."/>
            <person name="Sato H."/>
            <person name="Schaeffer S.W."/>
            <person name="Schatz M.C."/>
            <person name="Schlenke T."/>
            <person name="Schwartz R."/>
            <person name="Segarra C."/>
            <person name="Singh R.S."/>
            <person name="Sirot L."/>
            <person name="Sirota M."/>
            <person name="Sisneros N.B."/>
            <person name="Smith C.D."/>
            <person name="Smith T.F."/>
            <person name="Spieth J."/>
            <person name="Stage D.E."/>
            <person name="Stark A."/>
            <person name="Stephan W."/>
            <person name="Strausberg R.L."/>
            <person name="Strempel S."/>
            <person name="Sturgill D."/>
            <person name="Sutton G."/>
            <person name="Sutton G.G."/>
            <person name="Tao W."/>
            <person name="Teichmann S."/>
            <person name="Tobari Y.N."/>
            <person name="Tomimura Y."/>
            <person name="Tsolas J.M."/>
            <person name="Valente V.L."/>
            <person name="Venter E."/>
            <person name="Venter J.C."/>
            <person name="Vicario S."/>
            <person name="Vieira F.G."/>
            <person name="Vilella A.J."/>
            <person name="Villasante A."/>
            <person name="Walenz B."/>
            <person name="Wang J."/>
            <person name="Wasserman M."/>
            <person name="Watts T."/>
            <person name="Wilson D."/>
            <person name="Wilson R.K."/>
            <person name="Wing R.A."/>
            <person name="Wolfner M.F."/>
            <person name="Wong A."/>
            <person name="Wong G.K."/>
            <person name="Wu C.I."/>
            <person name="Wu G."/>
            <person name="Yamamoto D."/>
            <person name="Yang H.P."/>
            <person name="Yang S.P."/>
            <person name="Yorke J.A."/>
            <person name="Yoshida K."/>
            <person name="Zdobnov E."/>
            <person name="Zhang P."/>
            <person name="Zhang Y."/>
            <person name="Zimin A.V."/>
            <person name="Baldwin J."/>
            <person name="Abdouelleil A."/>
            <person name="Abdulkadir J."/>
            <person name="Abebe A."/>
            <person name="Abera B."/>
            <person name="Abreu J."/>
            <person name="Acer S.C."/>
            <person name="Aftuck L."/>
            <person name="Alexander A."/>
            <person name="An P."/>
            <person name="Anderson E."/>
            <person name="Anderson S."/>
            <person name="Arachi H."/>
            <person name="Azer M."/>
            <person name="Bachantsang P."/>
            <person name="Barry A."/>
            <person name="Bayul T."/>
            <person name="Berlin A."/>
            <person name="Bessette D."/>
            <person name="Bloom T."/>
            <person name="Blye J."/>
            <person name="Boguslavskiy L."/>
            <person name="Bonnet C."/>
            <person name="Boukhgalter B."/>
            <person name="Bourzgui I."/>
            <person name="Brown A."/>
            <person name="Cahill P."/>
            <person name="Channer S."/>
            <person name="Cheshatsang Y."/>
            <person name="Chuda L."/>
            <person name="Citroen M."/>
            <person name="Collymore A."/>
            <person name="Cooke P."/>
            <person name="Costello M."/>
            <person name="D'Aco K."/>
            <person name="Daza R."/>
            <person name="De Haan G."/>
            <person name="DeGray S."/>
            <person name="DeMaso C."/>
            <person name="Dhargay N."/>
            <person name="Dooley K."/>
            <person name="Dooley E."/>
            <person name="Doricent M."/>
            <person name="Dorje P."/>
            <person name="Dorjee K."/>
            <person name="Dupes A."/>
            <person name="Elong R."/>
            <person name="Falk J."/>
            <person name="Farina A."/>
            <person name="Faro S."/>
            <person name="Ferguson D."/>
            <person name="Fisher S."/>
            <person name="Foley C.D."/>
            <person name="Franke A."/>
            <person name="Friedrich D."/>
            <person name="Gadbois L."/>
            <person name="Gearin G."/>
            <person name="Gearin C.R."/>
            <person name="Giannoukos G."/>
            <person name="Goode T."/>
            <person name="Graham J."/>
            <person name="Grandbois E."/>
            <person name="Grewal S."/>
            <person name="Gyaltsen K."/>
            <person name="Hafez N."/>
            <person name="Hagos B."/>
            <person name="Hall J."/>
            <person name="Henson C."/>
            <person name="Hollinger A."/>
            <person name="Honan T."/>
            <person name="Huard M.D."/>
            <person name="Hughes L."/>
            <person name="Hurhula B."/>
            <person name="Husby M.E."/>
            <person name="Kamat A."/>
            <person name="Kanga B."/>
            <person name="Kashin S."/>
            <person name="Khazanovich D."/>
            <person name="Kisner P."/>
            <person name="Lance K."/>
            <person name="Lara M."/>
            <person name="Lee W."/>
            <person name="Lennon N."/>
            <person name="Letendre F."/>
            <person name="LeVine R."/>
            <person name="Lipovsky A."/>
            <person name="Liu X."/>
            <person name="Liu J."/>
            <person name="Liu S."/>
            <person name="Lokyitsang T."/>
            <person name="Lokyitsang Y."/>
            <person name="Lubonja R."/>
            <person name="Lui A."/>
            <person name="MacDonald P."/>
            <person name="Magnisalis V."/>
            <person name="Maru K."/>
            <person name="Matthews C."/>
            <person name="McCusker W."/>
            <person name="McDonough S."/>
            <person name="Mehta T."/>
            <person name="Meldrim J."/>
            <person name="Meneus L."/>
            <person name="Mihai O."/>
            <person name="Mihalev A."/>
            <person name="Mihova T."/>
            <person name="Mittelman R."/>
            <person name="Mlenga V."/>
            <person name="Montmayeur A."/>
            <person name="Mulrain L."/>
            <person name="Navidi A."/>
            <person name="Naylor J."/>
            <person name="Negash T."/>
            <person name="Nguyen T."/>
            <person name="Nguyen N."/>
            <person name="Nicol R."/>
            <person name="Norbu C."/>
            <person name="Norbu N."/>
            <person name="Novod N."/>
            <person name="O'Neill B."/>
            <person name="Osman S."/>
            <person name="Markiewicz E."/>
            <person name="Oyono O.L."/>
            <person name="Patti C."/>
            <person name="Phunkhang P."/>
            <person name="Pierre F."/>
            <person name="Priest M."/>
            <person name="Raghuraman S."/>
            <person name="Rege F."/>
            <person name="Reyes R."/>
            <person name="Rise C."/>
            <person name="Rogov P."/>
            <person name="Ross K."/>
            <person name="Ryan E."/>
            <person name="Settipalli S."/>
            <person name="Shea T."/>
            <person name="Sherpa N."/>
            <person name="Shi L."/>
            <person name="Shih D."/>
            <person name="Sparrow T."/>
            <person name="Spaulding J."/>
            <person name="Stalker J."/>
            <person name="Stange-Thomann N."/>
            <person name="Stavropoulos S."/>
            <person name="Stone C."/>
            <person name="Strader C."/>
            <person name="Tesfaye S."/>
            <person name="Thomson T."/>
            <person name="Thoulutsang Y."/>
            <person name="Thoulutsang D."/>
            <person name="Topham K."/>
            <person name="Topping I."/>
            <person name="Tsamla T."/>
            <person name="Vassiliev H."/>
            <person name="Vo A."/>
            <person name="Wangchuk T."/>
            <person name="Wangdi T."/>
            <person name="Weiand M."/>
            <person name="Wilkinson J."/>
            <person name="Wilson A."/>
            <person name="Yadav S."/>
            <person name="Young G."/>
            <person name="Yu Q."/>
            <person name="Zembek L."/>
            <person name="Zhong D."/>
            <person name="Zimmer A."/>
            <person name="Zwirko Z."/>
            <person name="Jaffe D.B."/>
            <person name="Alvarez P."/>
            <person name="Brockman W."/>
            <person name="Butler J."/>
            <person name="Chin C."/>
            <person name="Gnerre S."/>
            <person name="Grabherr M."/>
            <person name="Kleber M."/>
            <person name="Mauceli E."/>
            <person name="MacCallum I."/>
        </authorList>
    </citation>
    <scope>NUCLEOTIDE SEQUENCE [LARGE SCALE GENOMIC DNA]</scope>
    <source>
        <strain evidence="3">Tucson 14030-0811.24</strain>
    </source>
</reference>
<accession>B4MQD2</accession>
<dbReference type="PROSITE" id="PS50041">
    <property type="entry name" value="C_TYPE_LECTIN_2"/>
    <property type="match status" value="1"/>
</dbReference>
<dbReference type="HOGENOM" id="CLU_2225904_0_0_1"/>
<dbReference type="InterPro" id="IPR001304">
    <property type="entry name" value="C-type_lectin-like"/>
</dbReference>
<dbReference type="eggNOG" id="KOG4297">
    <property type="taxonomic scope" value="Eukaryota"/>
</dbReference>
<keyword evidence="3" id="KW-1185">Reference proteome</keyword>
<name>B4MQD2_DROWI</name>
<dbReference type="AlphaFoldDB" id="B4MQD2"/>
<dbReference type="EMBL" id="CH963849">
    <property type="protein sequence ID" value="EDW74321.1"/>
    <property type="molecule type" value="Genomic_DNA"/>
</dbReference>
<proteinExistence type="predicted"/>
<dbReference type="InParanoid" id="B4MQD2"/>
<evidence type="ECO:0000313" key="2">
    <source>
        <dbReference type="EMBL" id="EDW74321.1"/>
    </source>
</evidence>
<organism evidence="3">
    <name type="scientific">Drosophila willistoni</name>
    <name type="common">Fruit fly</name>
    <dbReference type="NCBI Taxonomy" id="7260"/>
    <lineage>
        <taxon>Eukaryota</taxon>
        <taxon>Metazoa</taxon>
        <taxon>Ecdysozoa</taxon>
        <taxon>Arthropoda</taxon>
        <taxon>Hexapoda</taxon>
        <taxon>Insecta</taxon>
        <taxon>Pterygota</taxon>
        <taxon>Neoptera</taxon>
        <taxon>Endopterygota</taxon>
        <taxon>Diptera</taxon>
        <taxon>Brachycera</taxon>
        <taxon>Muscomorpha</taxon>
        <taxon>Ephydroidea</taxon>
        <taxon>Drosophilidae</taxon>
        <taxon>Drosophila</taxon>
        <taxon>Sophophora</taxon>
    </lineage>
</organism>
<gene>
    <name evidence="2" type="primary">Dwil\GK19388</name>
    <name evidence="2" type="ORF">Dwil_GK19388</name>
</gene>
<sequence length="92" mass="10791">MGAHLASPHNFKEFNHLREVANKRRSYWLDINDLGKEGEYVSETTGMPSDFLLFQPNEPRNLNDSQHCIRLVDSEMDDEVCSSKFYFICELY</sequence>
<dbReference type="OMA" id="EERYFIC"/>
<dbReference type="Proteomes" id="UP000007798">
    <property type="component" value="Unassembled WGS sequence"/>
</dbReference>
<protein>
    <submittedName>
        <fullName evidence="2">GK19388</fullName>
    </submittedName>
</protein>
<dbReference type="CDD" id="cd00037">
    <property type="entry name" value="CLECT"/>
    <property type="match status" value="1"/>
</dbReference>
<dbReference type="SUPFAM" id="SSF56436">
    <property type="entry name" value="C-type lectin-like"/>
    <property type="match status" value="1"/>
</dbReference>
<dbReference type="InterPro" id="IPR016187">
    <property type="entry name" value="CTDL_fold"/>
</dbReference>